<accession>A0A7J7LKQ3</accession>
<protein>
    <submittedName>
        <fullName evidence="2">Uncharacterized protein</fullName>
    </submittedName>
</protein>
<evidence type="ECO:0000313" key="3">
    <source>
        <dbReference type="Proteomes" id="UP000541444"/>
    </source>
</evidence>
<proteinExistence type="predicted"/>
<reference evidence="2 3" key="1">
    <citation type="journal article" date="2020" name="IScience">
        <title>Genome Sequencing of the Endangered Kingdonia uniflora (Circaeasteraceae, Ranunculales) Reveals Potential Mechanisms of Evolutionary Specialization.</title>
        <authorList>
            <person name="Sun Y."/>
            <person name="Deng T."/>
            <person name="Zhang A."/>
            <person name="Moore M.J."/>
            <person name="Landis J.B."/>
            <person name="Lin N."/>
            <person name="Zhang H."/>
            <person name="Zhang X."/>
            <person name="Huang J."/>
            <person name="Zhang X."/>
            <person name="Sun H."/>
            <person name="Wang H."/>
        </authorList>
    </citation>
    <scope>NUCLEOTIDE SEQUENCE [LARGE SCALE GENOMIC DNA]</scope>
    <source>
        <strain evidence="2">TB1705</strain>
        <tissue evidence="2">Leaf</tissue>
    </source>
</reference>
<keyword evidence="3" id="KW-1185">Reference proteome</keyword>
<comment type="caution">
    <text evidence="2">The sequence shown here is derived from an EMBL/GenBank/DDBJ whole genome shotgun (WGS) entry which is preliminary data.</text>
</comment>
<evidence type="ECO:0000256" key="1">
    <source>
        <dbReference type="SAM" id="MobiDB-lite"/>
    </source>
</evidence>
<organism evidence="2 3">
    <name type="scientific">Kingdonia uniflora</name>
    <dbReference type="NCBI Taxonomy" id="39325"/>
    <lineage>
        <taxon>Eukaryota</taxon>
        <taxon>Viridiplantae</taxon>
        <taxon>Streptophyta</taxon>
        <taxon>Embryophyta</taxon>
        <taxon>Tracheophyta</taxon>
        <taxon>Spermatophyta</taxon>
        <taxon>Magnoliopsida</taxon>
        <taxon>Ranunculales</taxon>
        <taxon>Circaeasteraceae</taxon>
        <taxon>Kingdonia</taxon>
    </lineage>
</organism>
<dbReference type="AlphaFoldDB" id="A0A7J7LKQ3"/>
<gene>
    <name evidence="2" type="ORF">GIB67_039028</name>
</gene>
<evidence type="ECO:0000313" key="2">
    <source>
        <dbReference type="EMBL" id="KAF6143245.1"/>
    </source>
</evidence>
<dbReference type="Proteomes" id="UP000541444">
    <property type="component" value="Unassembled WGS sequence"/>
</dbReference>
<name>A0A7J7LKQ3_9MAGN</name>
<dbReference type="EMBL" id="JACGCM010002208">
    <property type="protein sequence ID" value="KAF6143245.1"/>
    <property type="molecule type" value="Genomic_DNA"/>
</dbReference>
<feature type="compositionally biased region" description="Low complexity" evidence="1">
    <location>
        <begin position="78"/>
        <end position="94"/>
    </location>
</feature>
<sequence>MVWKEFIERDPSVKNYRDKVISYYRDLDISVGKDYVTGAEAGTKNDETSIPQKGFKVDNEGVESVYSIINERTLNRVSSSSSTTPGASTPFTGSLASKKNRVHHENLDRDDGVIEKLALAADKLEENVGQSDLAVMEKELKEIPTLSKDDLIKALFYYRDNDDAARGFLVVSQDSKKDYLQYEMKNIQ</sequence>
<feature type="region of interest" description="Disordered" evidence="1">
    <location>
        <begin position="77"/>
        <end position="107"/>
    </location>
</feature>